<sequence>MTRSQGSSHLADYQEDIGKFERANKKKKKIDEQREAEMAEYDAAGNLLNEDGLPLGGDHQGVFQDPPPPRNNNAPAAGEQAAVARAAAERDTAANAARLAAANARPAPARQTLRDHDAPNVVHFRDKNRQLPINRNDFEIKTGLLSLVKQNQFHGLTSENPVYHLDNFEDICSTIRMNGHGTESFHEAWERFKDYYRECPHHGYPYATLINTFYRGVNKEYKMALDTSSNGDFMTKTEEKATELIENMAASNSSHNVDYDRSYRGGGGESKQIAELTAKVEQLLKRDQRAVNCCEDSGKGPVHQEFNGDGSDDLQAELNFVNGYGNYQNRGFNQNYRNHPNLSYRSTNVENPQDQVYPTQAGSQGQQFQPSHGFQTKGSYQGQFQPPAGTTHVSTSGDNEMKLMMQQILEGQKKNAAEINVKVDSMYNDLNGKFTTLSSHVKTLESQGAQIASASTRPTGAHPGKVEPKGKEHCYAIMIQEESREIDVAKQEEAKAIVVDTSVEDKIGKVDEPLYVEPPSYVPKIPFPGRERQIQKQKEYARFDEIMRHLYVRLPFLKLVLHLPTFKSYLKDVLSNKKSIEEGVMLIYKSKEYVQLEESHRQQVKVQLTDVVEVVAGKVMVSTSSVILPVTIPEKLDDPGSFVLPYRIGKSVFERCLYDLGASVNLMLLSVSKRLGITDFKPSRISLILADRSVRYQVGLAEDVHVRVGNFYIRTDFTVLELDKEPQDPLILGRPFLNTGGAIIDVRRSKINLQIGDYSLEFDMRERRKNPTIDGQAFSIDTNDESSDKCVKKCSGWSEVKEVLDGDSHIPIKKIADKDMVKQKRIKGDPHIALIPLRCVGDTIEYKVQCKGTSKPFSKARSILTSEWKEKGRKVVKSVVGKALKLKLYIWGPCFGASSRTRTH</sequence>
<feature type="compositionally biased region" description="Basic and acidic residues" evidence="1">
    <location>
        <begin position="24"/>
        <end position="37"/>
    </location>
</feature>
<dbReference type="EMBL" id="JAEFBK010000010">
    <property type="protein sequence ID" value="KAG7559335.1"/>
    <property type="molecule type" value="Genomic_DNA"/>
</dbReference>
<reference evidence="3 4" key="1">
    <citation type="submission" date="2020-12" db="EMBL/GenBank/DDBJ databases">
        <title>Concerted genomic and epigenomic changes stabilize Arabidopsis allopolyploids.</title>
        <authorList>
            <person name="Chen Z."/>
        </authorList>
    </citation>
    <scope>NUCLEOTIDE SEQUENCE [LARGE SCALE GENOMIC DNA]</scope>
    <source>
        <strain evidence="3">Allo738</strain>
        <tissue evidence="3">Leaf</tissue>
    </source>
</reference>
<dbReference type="AlphaFoldDB" id="A0A8T1ZLJ2"/>
<dbReference type="PANTHER" id="PTHR33067">
    <property type="entry name" value="RNA-DIRECTED DNA POLYMERASE-RELATED"/>
    <property type="match status" value="1"/>
</dbReference>
<evidence type="ECO:0000313" key="3">
    <source>
        <dbReference type="EMBL" id="KAG7559335.1"/>
    </source>
</evidence>
<comment type="caution">
    <text evidence="3">The sequence shown here is derived from an EMBL/GenBank/DDBJ whole genome shotgun (WGS) entry which is preliminary data.</text>
</comment>
<evidence type="ECO:0000256" key="1">
    <source>
        <dbReference type="SAM" id="MobiDB-lite"/>
    </source>
</evidence>
<keyword evidence="4" id="KW-1185">Reference proteome</keyword>
<evidence type="ECO:0000259" key="2">
    <source>
        <dbReference type="Pfam" id="PF03732"/>
    </source>
</evidence>
<feature type="compositionally biased region" description="Polar residues" evidence="1">
    <location>
        <begin position="356"/>
        <end position="384"/>
    </location>
</feature>
<feature type="region of interest" description="Disordered" evidence="1">
    <location>
        <begin position="356"/>
        <end position="396"/>
    </location>
</feature>
<organism evidence="3 4">
    <name type="scientific">Arabidopsis thaliana x Arabidopsis arenosa</name>
    <dbReference type="NCBI Taxonomy" id="1240361"/>
    <lineage>
        <taxon>Eukaryota</taxon>
        <taxon>Viridiplantae</taxon>
        <taxon>Streptophyta</taxon>
        <taxon>Embryophyta</taxon>
        <taxon>Tracheophyta</taxon>
        <taxon>Spermatophyta</taxon>
        <taxon>Magnoliopsida</taxon>
        <taxon>eudicotyledons</taxon>
        <taxon>Gunneridae</taxon>
        <taxon>Pentapetalae</taxon>
        <taxon>rosids</taxon>
        <taxon>malvids</taxon>
        <taxon>Brassicales</taxon>
        <taxon>Brassicaceae</taxon>
        <taxon>Camelineae</taxon>
        <taxon>Arabidopsis</taxon>
    </lineage>
</organism>
<feature type="compositionally biased region" description="Low complexity" evidence="1">
    <location>
        <begin position="71"/>
        <end position="80"/>
    </location>
</feature>
<dbReference type="CDD" id="cd00303">
    <property type="entry name" value="retropepsin_like"/>
    <property type="match status" value="1"/>
</dbReference>
<gene>
    <name evidence="3" type="ORF">ISN45_Aa05g009320</name>
</gene>
<dbReference type="Proteomes" id="UP000694240">
    <property type="component" value="Chromosome 10"/>
</dbReference>
<proteinExistence type="predicted"/>
<name>A0A8T1ZLJ2_9BRAS</name>
<feature type="compositionally biased region" description="Low complexity" evidence="1">
    <location>
        <begin position="101"/>
        <end position="110"/>
    </location>
</feature>
<dbReference type="Pfam" id="PF03732">
    <property type="entry name" value="Retrotrans_gag"/>
    <property type="match status" value="1"/>
</dbReference>
<feature type="domain" description="Retrotransposon gag" evidence="2">
    <location>
        <begin position="181"/>
        <end position="218"/>
    </location>
</feature>
<feature type="region of interest" description="Disordered" evidence="1">
    <location>
        <begin position="24"/>
        <end position="80"/>
    </location>
</feature>
<dbReference type="InterPro" id="IPR005162">
    <property type="entry name" value="Retrotrans_gag_dom"/>
</dbReference>
<evidence type="ECO:0000313" key="4">
    <source>
        <dbReference type="Proteomes" id="UP000694240"/>
    </source>
</evidence>
<accession>A0A8T1ZLJ2</accession>
<dbReference type="PANTHER" id="PTHR33067:SF31">
    <property type="entry name" value="RNA-DIRECTED DNA POLYMERASE"/>
    <property type="match status" value="1"/>
</dbReference>
<protein>
    <recommendedName>
        <fullName evidence="2">Retrotransposon gag domain-containing protein</fullName>
    </recommendedName>
</protein>
<feature type="region of interest" description="Disordered" evidence="1">
    <location>
        <begin position="101"/>
        <end position="120"/>
    </location>
</feature>